<sequence>MPEAMTIAGAIKEVKKHLTLIEGELFSMPNGAIKVNLSDFLDLLLVGDKTAFYEIRQLSEDDFPNISQAEIMVILEGFRQWLGQPRSVAFYAPYKSTLIYSIVDEIWYEDFTKHRDTAKELAKSS</sequence>
<comment type="caution">
    <text evidence="1">The sequence shown here is derived from an EMBL/GenBank/DDBJ whole genome shotgun (WGS) entry which is preliminary data.</text>
</comment>
<dbReference type="Proteomes" id="UP001458946">
    <property type="component" value="Unassembled WGS sequence"/>
</dbReference>
<accession>A0ABP9VG82</accession>
<organism evidence="1 2">
    <name type="scientific">Deinococcus xinjiangensis</name>
    <dbReference type="NCBI Taxonomy" id="457454"/>
    <lineage>
        <taxon>Bacteria</taxon>
        <taxon>Thermotogati</taxon>
        <taxon>Deinococcota</taxon>
        <taxon>Deinococci</taxon>
        <taxon>Deinococcales</taxon>
        <taxon>Deinococcaceae</taxon>
        <taxon>Deinococcus</taxon>
    </lineage>
</organism>
<proteinExistence type="predicted"/>
<dbReference type="RefSeq" id="WP_353544191.1">
    <property type="nucleotide sequence ID" value="NZ_BAABRN010000097.1"/>
</dbReference>
<keyword evidence="2" id="KW-1185">Reference proteome</keyword>
<dbReference type="EMBL" id="BAABRN010000097">
    <property type="protein sequence ID" value="GAA5504224.1"/>
    <property type="molecule type" value="Genomic_DNA"/>
</dbReference>
<evidence type="ECO:0000313" key="2">
    <source>
        <dbReference type="Proteomes" id="UP001458946"/>
    </source>
</evidence>
<reference evidence="1 2" key="1">
    <citation type="submission" date="2024-02" db="EMBL/GenBank/DDBJ databases">
        <title>Deinococcus xinjiangensis NBRC 107630.</title>
        <authorList>
            <person name="Ichikawa N."/>
            <person name="Katano-Makiyama Y."/>
            <person name="Hidaka K."/>
        </authorList>
    </citation>
    <scope>NUCLEOTIDE SEQUENCE [LARGE SCALE GENOMIC DNA]</scope>
    <source>
        <strain evidence="1 2">NBRC 107630</strain>
    </source>
</reference>
<name>A0ABP9VG82_9DEIO</name>
<gene>
    <name evidence="1" type="ORF">Dxin01_03993</name>
</gene>
<protein>
    <submittedName>
        <fullName evidence="1">Uncharacterized protein</fullName>
    </submittedName>
</protein>
<evidence type="ECO:0000313" key="1">
    <source>
        <dbReference type="EMBL" id="GAA5504224.1"/>
    </source>
</evidence>